<dbReference type="NCBIfam" id="TIGR03025">
    <property type="entry name" value="EPS_sugtrans"/>
    <property type="match status" value="1"/>
</dbReference>
<protein>
    <submittedName>
        <fullName evidence="9">Putative colanic acid biosynthesis UDP-glucose lipid carrier transferase</fullName>
    </submittedName>
</protein>
<evidence type="ECO:0000313" key="9">
    <source>
        <dbReference type="EMBL" id="TCL66710.1"/>
    </source>
</evidence>
<dbReference type="GO" id="GO:0016780">
    <property type="term" value="F:phosphotransferase activity, for other substituted phosphate groups"/>
    <property type="evidence" value="ECO:0007669"/>
    <property type="project" value="TreeGrafter"/>
</dbReference>
<accession>A0A4R1RLF4</accession>
<dbReference type="Pfam" id="PF02397">
    <property type="entry name" value="Bac_transf"/>
    <property type="match status" value="1"/>
</dbReference>
<keyword evidence="4 7" id="KW-0812">Transmembrane</keyword>
<dbReference type="InterPro" id="IPR017473">
    <property type="entry name" value="Undecaprenyl-P_gluc_Ptfrase"/>
</dbReference>
<dbReference type="EMBL" id="SLUP01000003">
    <property type="protein sequence ID" value="TCL66710.1"/>
    <property type="molecule type" value="Genomic_DNA"/>
</dbReference>
<keyword evidence="5 7" id="KW-1133">Transmembrane helix</keyword>
<keyword evidence="6 7" id="KW-0472">Membrane</keyword>
<feature type="transmembrane region" description="Helical" evidence="7">
    <location>
        <begin position="265"/>
        <end position="287"/>
    </location>
</feature>
<evidence type="ECO:0000256" key="2">
    <source>
        <dbReference type="ARBA" id="ARBA00006464"/>
    </source>
</evidence>
<dbReference type="InterPro" id="IPR003362">
    <property type="entry name" value="Bact_transf"/>
</dbReference>
<keyword evidence="3 9" id="KW-0808">Transferase</keyword>
<evidence type="ECO:0000256" key="7">
    <source>
        <dbReference type="SAM" id="Phobius"/>
    </source>
</evidence>
<feature type="transmembrane region" description="Helical" evidence="7">
    <location>
        <begin position="98"/>
        <end position="122"/>
    </location>
</feature>
<dbReference type="NCBIfam" id="TIGR03023">
    <property type="entry name" value="WcaJ_sugtrans"/>
    <property type="match status" value="1"/>
</dbReference>
<dbReference type="AlphaFoldDB" id="A0A4R1RLF4"/>
<dbReference type="PANTHER" id="PTHR30576">
    <property type="entry name" value="COLANIC BIOSYNTHESIS UDP-GLUCOSE LIPID CARRIER TRANSFERASE"/>
    <property type="match status" value="1"/>
</dbReference>
<comment type="subcellular location">
    <subcellularLocation>
        <location evidence="1">Membrane</location>
        <topology evidence="1">Multi-pass membrane protein</topology>
    </subcellularLocation>
</comment>
<evidence type="ECO:0000256" key="5">
    <source>
        <dbReference type="ARBA" id="ARBA00022989"/>
    </source>
</evidence>
<reference evidence="9 10" key="1">
    <citation type="submission" date="2019-03" db="EMBL/GenBank/DDBJ databases">
        <title>Genomic Encyclopedia of Type Strains, Phase IV (KMG-IV): sequencing the most valuable type-strain genomes for metagenomic binning, comparative biology and taxonomic classification.</title>
        <authorList>
            <person name="Goeker M."/>
        </authorList>
    </citation>
    <scope>NUCLEOTIDE SEQUENCE [LARGE SCALE GENOMIC DNA]</scope>
    <source>
        <strain evidence="9 10">DSM 18792</strain>
    </source>
</reference>
<gene>
    <name evidence="9" type="ORF">EV196_103123</name>
</gene>
<evidence type="ECO:0000256" key="1">
    <source>
        <dbReference type="ARBA" id="ARBA00004141"/>
    </source>
</evidence>
<dbReference type="RefSeq" id="WP_132216876.1">
    <property type="nucleotide sequence ID" value="NZ_OX156936.1"/>
</dbReference>
<evidence type="ECO:0000256" key="6">
    <source>
        <dbReference type="ARBA" id="ARBA00023136"/>
    </source>
</evidence>
<proteinExistence type="inferred from homology"/>
<evidence type="ECO:0000259" key="8">
    <source>
        <dbReference type="Pfam" id="PF02397"/>
    </source>
</evidence>
<feature type="domain" description="Bacterial sugar transferase" evidence="8">
    <location>
        <begin position="260"/>
        <end position="443"/>
    </location>
</feature>
<dbReference type="PANTHER" id="PTHR30576:SF0">
    <property type="entry name" value="UNDECAPRENYL-PHOSPHATE N-ACETYLGALACTOSAMINYL 1-PHOSPHATE TRANSFERASE-RELATED"/>
    <property type="match status" value="1"/>
</dbReference>
<comment type="caution">
    <text evidence="9">The sequence shown here is derived from an EMBL/GenBank/DDBJ whole genome shotgun (WGS) entry which is preliminary data.</text>
</comment>
<dbReference type="Proteomes" id="UP000295455">
    <property type="component" value="Unassembled WGS sequence"/>
</dbReference>
<sequence length="451" mass="52638">MKTKSYSNLIIPLTAVVHLIIINGVLWLFTPEIYLNFWAFVYYNTSWLVIAHHLNFYPTGRREVFMTNIRRLAYLFAIYGFAYFSWFAVAGITVTSLYYYIFVYGLICFCITAYRFVFYMFVSHYRLKGGNYVNVVVIGRDKNLKKIRRIFDHPQFGYRYHGFFDDGPSGSPTYHGPVMGCFKYILENRIDEVYCTAAKLSKDQLQNLINFADNNLIKLKIIPDNKDIFTRSMSIEQYDNIPVLKLRTVPLETEFSMVVKRAFDVVFSSFVIITLLSWLIPLLYILIKLESPGPLFFKQKRHGLNRHAFWCIKFRSMANNADSDSKMATKNDMRITKIGRIIRKTSIDELPQFLNVFMGDMSVVGPRPHMEKHTADYEISVDKYLVRHFVKPGITGLAQVQGYRGEISTPSDILNRIRLDILYVEKWSLWLDLKIIFKTVVNAVMGEEKAY</sequence>
<evidence type="ECO:0000256" key="4">
    <source>
        <dbReference type="ARBA" id="ARBA00022692"/>
    </source>
</evidence>
<organism evidence="9 10">
    <name type="scientific">Mariniflexile fucanivorans</name>
    <dbReference type="NCBI Taxonomy" id="264023"/>
    <lineage>
        <taxon>Bacteria</taxon>
        <taxon>Pseudomonadati</taxon>
        <taxon>Bacteroidota</taxon>
        <taxon>Flavobacteriia</taxon>
        <taxon>Flavobacteriales</taxon>
        <taxon>Flavobacteriaceae</taxon>
        <taxon>Mariniflexile</taxon>
    </lineage>
</organism>
<feature type="transmembrane region" description="Helical" evidence="7">
    <location>
        <begin position="72"/>
        <end position="92"/>
    </location>
</feature>
<keyword evidence="10" id="KW-1185">Reference proteome</keyword>
<evidence type="ECO:0000256" key="3">
    <source>
        <dbReference type="ARBA" id="ARBA00022679"/>
    </source>
</evidence>
<comment type="similarity">
    <text evidence="2">Belongs to the bacterial sugar transferase family.</text>
</comment>
<dbReference type="Pfam" id="PF13727">
    <property type="entry name" value="CoA_binding_3"/>
    <property type="match status" value="1"/>
</dbReference>
<feature type="transmembrane region" description="Helical" evidence="7">
    <location>
        <begin position="35"/>
        <end position="51"/>
    </location>
</feature>
<name>A0A4R1RLF4_9FLAO</name>
<dbReference type="Gene3D" id="3.40.50.720">
    <property type="entry name" value="NAD(P)-binding Rossmann-like Domain"/>
    <property type="match status" value="1"/>
</dbReference>
<dbReference type="InterPro" id="IPR017475">
    <property type="entry name" value="EPS_sugar_tfrase"/>
</dbReference>
<dbReference type="OrthoDB" id="9808602at2"/>
<feature type="transmembrane region" description="Helical" evidence="7">
    <location>
        <begin position="9"/>
        <end position="29"/>
    </location>
</feature>
<dbReference type="GO" id="GO:0016020">
    <property type="term" value="C:membrane"/>
    <property type="evidence" value="ECO:0007669"/>
    <property type="project" value="UniProtKB-SubCell"/>
</dbReference>
<evidence type="ECO:0000313" key="10">
    <source>
        <dbReference type="Proteomes" id="UP000295455"/>
    </source>
</evidence>